<feature type="signal peptide" evidence="1">
    <location>
        <begin position="1"/>
        <end position="18"/>
    </location>
</feature>
<accession>A0A183TYG1</accession>
<dbReference type="AlphaFoldDB" id="A0A183TYG1"/>
<sequence length="75" mass="8196">MRLLIAIVWCVLLGIALAQDSPSLHQQSATLLKRSWGFGGRGGWGGGWSRGGWNGVWGGRVGWDDRRAIDADRFS</sequence>
<keyword evidence="3" id="KW-1185">Reference proteome</keyword>
<proteinExistence type="predicted"/>
<keyword evidence="1" id="KW-0732">Signal</keyword>
<feature type="chain" id="PRO_5044552894" evidence="1">
    <location>
        <begin position="19"/>
        <end position="75"/>
    </location>
</feature>
<dbReference type="WBParaSite" id="TCNE_0000128001-mRNA-1">
    <property type="protein sequence ID" value="TCNE_0000128001-mRNA-1"/>
    <property type="gene ID" value="TCNE_0000128001"/>
</dbReference>
<dbReference type="Proteomes" id="UP000050794">
    <property type="component" value="Unassembled WGS sequence"/>
</dbReference>
<dbReference type="EMBL" id="UYWY01000901">
    <property type="protein sequence ID" value="VDM25865.1"/>
    <property type="molecule type" value="Genomic_DNA"/>
</dbReference>
<reference evidence="4" key="1">
    <citation type="submission" date="2016-06" db="UniProtKB">
        <authorList>
            <consortium name="WormBaseParasite"/>
        </authorList>
    </citation>
    <scope>IDENTIFICATION</scope>
</reference>
<evidence type="ECO:0000313" key="2">
    <source>
        <dbReference type="EMBL" id="VDM25865.1"/>
    </source>
</evidence>
<evidence type="ECO:0000256" key="1">
    <source>
        <dbReference type="SAM" id="SignalP"/>
    </source>
</evidence>
<evidence type="ECO:0000313" key="3">
    <source>
        <dbReference type="Proteomes" id="UP000050794"/>
    </source>
</evidence>
<evidence type="ECO:0000313" key="4">
    <source>
        <dbReference type="WBParaSite" id="TCNE_0000128001-mRNA-1"/>
    </source>
</evidence>
<organism evidence="3 4">
    <name type="scientific">Toxocara canis</name>
    <name type="common">Canine roundworm</name>
    <dbReference type="NCBI Taxonomy" id="6265"/>
    <lineage>
        <taxon>Eukaryota</taxon>
        <taxon>Metazoa</taxon>
        <taxon>Ecdysozoa</taxon>
        <taxon>Nematoda</taxon>
        <taxon>Chromadorea</taxon>
        <taxon>Rhabditida</taxon>
        <taxon>Spirurina</taxon>
        <taxon>Ascaridomorpha</taxon>
        <taxon>Ascaridoidea</taxon>
        <taxon>Toxocaridae</taxon>
        <taxon>Toxocara</taxon>
    </lineage>
</organism>
<protein>
    <submittedName>
        <fullName evidence="2 4">Uncharacterized protein</fullName>
    </submittedName>
</protein>
<reference evidence="2 3" key="2">
    <citation type="submission" date="2018-11" db="EMBL/GenBank/DDBJ databases">
        <authorList>
            <consortium name="Pathogen Informatics"/>
        </authorList>
    </citation>
    <scope>NUCLEOTIDE SEQUENCE [LARGE SCALE GENOMIC DNA]</scope>
</reference>
<name>A0A183TYG1_TOXCA</name>
<gene>
    <name evidence="2" type="ORF">TCNE_LOCUS1281</name>
</gene>